<dbReference type="Proteomes" id="UP000606786">
    <property type="component" value="Unassembled WGS sequence"/>
</dbReference>
<dbReference type="Pfam" id="PF13855">
    <property type="entry name" value="LRR_8"/>
    <property type="match status" value="6"/>
</dbReference>
<keyword evidence="2" id="KW-0677">Repeat</keyword>
<dbReference type="OrthoDB" id="10022853at2759"/>
<organism evidence="3 4">
    <name type="scientific">Ceratitis capitata</name>
    <name type="common">Mediterranean fruit fly</name>
    <name type="synonym">Tephritis capitata</name>
    <dbReference type="NCBI Taxonomy" id="7213"/>
    <lineage>
        <taxon>Eukaryota</taxon>
        <taxon>Metazoa</taxon>
        <taxon>Ecdysozoa</taxon>
        <taxon>Arthropoda</taxon>
        <taxon>Hexapoda</taxon>
        <taxon>Insecta</taxon>
        <taxon>Pterygota</taxon>
        <taxon>Neoptera</taxon>
        <taxon>Endopterygota</taxon>
        <taxon>Diptera</taxon>
        <taxon>Brachycera</taxon>
        <taxon>Muscomorpha</taxon>
        <taxon>Tephritoidea</taxon>
        <taxon>Tephritidae</taxon>
        <taxon>Ceratitis</taxon>
        <taxon>Ceratitis</taxon>
    </lineage>
</organism>
<name>A0A811UM79_CERCA</name>
<evidence type="ECO:0000313" key="4">
    <source>
        <dbReference type="Proteomes" id="UP000606786"/>
    </source>
</evidence>
<dbReference type="SMART" id="SM00364">
    <property type="entry name" value="LRR_BAC"/>
    <property type="match status" value="13"/>
</dbReference>
<sequence length="1209" mass="136877">MKTNVASFGVVENRITMTHSLMTLDISGNKMQHIPLEALQKLHSLTRLVAQRNHITTLEGNWEALFDTLRSLHLSGNDITEVSPFGLHENGNALNGGGSSSHPSSLAAITRHDELAATKSAHSNARKMLNEVSGTTGHTTGTSNHIMPSKPFSRLQKLLWLDISNNRIYHIAPNFLPRSLVTIDLSSNLLSVFPQQLFEHLHGLRIVSLRDNLLRSVQTKELRLVRMRLEKLDMGMNLVETLESDWFQNNYSDVHVRALNLEKNFISQLPPAVFKGTGIVHLVLAFNAIERIHVNAFEGITETLEYLDLERNELNAVPGAISTLHKLKYLYLASNNICLLTNLPENTENLRVLSLSGNNFTMIPVLALRNYTQLSYLNMGYNLISDIPEGIFAVDNWGANLQTILLRNNKITHLHLGSFYGLEQIQEISLSFNDINIHHPMVFENVSRTLKILELSFAVFPARSLESVDPLDALLPLSQLMWLDASNESFAYMRELSYINLAFNQLKQLPRGIFLPDVHSHLVEIDLSYNALEVIARNTFYSLGDLQTLNLQSNKLQLLEKHAFHNLEFLRYIDLSYNQLANISHGAFTVLPNLAALDLMFNNLGMLSLKMFHFVSNTSTPLRLNVTYNAIGHFEDELSSYMYIYNLDISHNIISKPESFANLANTLRFLNLAHNHVGALANHAFGDLEFLEILNLAYNNITSLRRRSFQGLNSLQELDLSYNGLEQLQVEQFSNLRKLRILRVRGNRLRALPREVFANTRLEYLDISENQLSVWPVPAFSDVGFTLRSIQMAQNALEYLDSSMFVNSQFLYDINLACNRITVLPDNTFTFLNNLTNLELSQNPLVTTNLKEVFLHTPRLRRLKIRRMGLYVLPQLSLPYLSHLDVSGNYLQELSSLHEMRQLRYVNVSHNKIVNASSVAEHLPNSVRVLDLAHNPLRRITAHDLAALRHLTDLNLLDVKVTNPSVFSKLRSLRKLHLTSHQNLGELVARIPGLQELRVHCVETNIGSHLLAKLVNNTKLQLLELYGGNVQTIAPDALSGLARNQHLLVKISHTKISDLPPGIFYTLRAVPQLAIDISNNKINALAADSFYPNKTYWDTVGTRSIIGGLDTSHNPLECECGLVWFGHWLRRWLRESAQIKVIQKDEMKRMVQRARANTCHDPTTGRQLPILEIFPEDLLCQASALSSSSERLFLLSFAAIVLPLFTMSL</sequence>
<dbReference type="FunFam" id="3.80.10.10:FF:001164">
    <property type="entry name" value="GH01279p"/>
    <property type="match status" value="1"/>
</dbReference>
<dbReference type="EMBL" id="CAJHJT010000012">
    <property type="protein sequence ID" value="CAD6999910.1"/>
    <property type="molecule type" value="Genomic_DNA"/>
</dbReference>
<dbReference type="PANTHER" id="PTHR24366:SF96">
    <property type="entry name" value="LEUCINE RICH REPEAT CONTAINING 53"/>
    <property type="match status" value="1"/>
</dbReference>
<dbReference type="InterPro" id="IPR025875">
    <property type="entry name" value="Leu-rich_rpt_4"/>
</dbReference>
<gene>
    <name evidence="3" type="ORF">CCAP1982_LOCUS8420</name>
</gene>
<keyword evidence="1" id="KW-0433">Leucine-rich repeat</keyword>
<protein>
    <submittedName>
        <fullName evidence="3">(Mediterranean fruit fly) hypothetical protein</fullName>
    </submittedName>
</protein>
<dbReference type="PROSITE" id="PS51450">
    <property type="entry name" value="LRR"/>
    <property type="match status" value="7"/>
</dbReference>
<dbReference type="AlphaFoldDB" id="A0A811UM79"/>
<evidence type="ECO:0000256" key="2">
    <source>
        <dbReference type="ARBA" id="ARBA00022737"/>
    </source>
</evidence>
<dbReference type="PANTHER" id="PTHR24366">
    <property type="entry name" value="IG(IMMUNOGLOBULIN) AND LRR(LEUCINE RICH REPEAT) DOMAINS"/>
    <property type="match status" value="1"/>
</dbReference>
<evidence type="ECO:0000256" key="1">
    <source>
        <dbReference type="ARBA" id="ARBA00022614"/>
    </source>
</evidence>
<dbReference type="Pfam" id="PF12799">
    <property type="entry name" value="LRR_4"/>
    <property type="match status" value="1"/>
</dbReference>
<dbReference type="Gene3D" id="3.80.10.10">
    <property type="entry name" value="Ribonuclease Inhibitor"/>
    <property type="match status" value="7"/>
</dbReference>
<dbReference type="SMART" id="SM00369">
    <property type="entry name" value="LRR_TYP"/>
    <property type="match status" value="27"/>
</dbReference>
<dbReference type="InterPro" id="IPR001611">
    <property type="entry name" value="Leu-rich_rpt"/>
</dbReference>
<comment type="caution">
    <text evidence="3">The sequence shown here is derived from an EMBL/GenBank/DDBJ whole genome shotgun (WGS) entry which is preliminary data.</text>
</comment>
<dbReference type="SUPFAM" id="SSF52058">
    <property type="entry name" value="L domain-like"/>
    <property type="match status" value="5"/>
</dbReference>
<accession>A0A811UM79</accession>
<dbReference type="InterPro" id="IPR032675">
    <property type="entry name" value="LRR_dom_sf"/>
</dbReference>
<dbReference type="InterPro" id="IPR003591">
    <property type="entry name" value="Leu-rich_rpt_typical-subtyp"/>
</dbReference>
<reference evidence="3" key="1">
    <citation type="submission" date="2020-11" db="EMBL/GenBank/DDBJ databases">
        <authorList>
            <person name="Whitehead M."/>
        </authorList>
    </citation>
    <scope>NUCLEOTIDE SEQUENCE</scope>
    <source>
        <strain evidence="3">EGII</strain>
    </source>
</reference>
<keyword evidence="4" id="KW-1185">Reference proteome</keyword>
<evidence type="ECO:0000313" key="3">
    <source>
        <dbReference type="EMBL" id="CAD6999910.1"/>
    </source>
</evidence>
<dbReference type="SMART" id="SM00365">
    <property type="entry name" value="LRR_SD22"/>
    <property type="match status" value="8"/>
</dbReference>
<proteinExistence type="predicted"/>